<keyword evidence="1" id="KW-1133">Transmembrane helix</keyword>
<dbReference type="EMBL" id="JAGHKP010000004">
    <property type="protein sequence ID" value="MBO9154535.1"/>
    <property type="molecule type" value="Genomic_DNA"/>
</dbReference>
<sequence length="162" mass="18110">MVSIQERTAHPLRAVLMIGCTVWLLDGAAAVIGAYARNGVSPERVFQYISTSVMGMQAFRESSAIWLGVFLHFLVALGWSALFFFVYPRTKLLQGNKWLTGCLYGLFVWVMMNLVIVPLTSVPPSQFSLSGAVIGWLIHMACVGLPIVLLTREWYRKKWALA</sequence>
<feature type="transmembrane region" description="Helical" evidence="1">
    <location>
        <begin position="129"/>
        <end position="150"/>
    </location>
</feature>
<keyword evidence="1" id="KW-0812">Transmembrane</keyword>
<keyword evidence="3" id="KW-1185">Reference proteome</keyword>
<gene>
    <name evidence="2" type="ORF">J7I43_20085</name>
</gene>
<feature type="transmembrane region" description="Helical" evidence="1">
    <location>
        <begin position="64"/>
        <end position="86"/>
    </location>
</feature>
<dbReference type="Proteomes" id="UP000679126">
    <property type="component" value="Unassembled WGS sequence"/>
</dbReference>
<organism evidence="2 3">
    <name type="scientific">Chitinophaga chungangae</name>
    <dbReference type="NCBI Taxonomy" id="2821488"/>
    <lineage>
        <taxon>Bacteria</taxon>
        <taxon>Pseudomonadati</taxon>
        <taxon>Bacteroidota</taxon>
        <taxon>Chitinophagia</taxon>
        <taxon>Chitinophagales</taxon>
        <taxon>Chitinophagaceae</taxon>
        <taxon>Chitinophaga</taxon>
    </lineage>
</organism>
<feature type="transmembrane region" description="Helical" evidence="1">
    <location>
        <begin position="98"/>
        <end position="117"/>
    </location>
</feature>
<keyword evidence="1" id="KW-0472">Membrane</keyword>
<evidence type="ECO:0000313" key="3">
    <source>
        <dbReference type="Proteomes" id="UP000679126"/>
    </source>
</evidence>
<evidence type="ECO:0008006" key="4">
    <source>
        <dbReference type="Google" id="ProtNLM"/>
    </source>
</evidence>
<evidence type="ECO:0000256" key="1">
    <source>
        <dbReference type="SAM" id="Phobius"/>
    </source>
</evidence>
<comment type="caution">
    <text evidence="2">The sequence shown here is derived from an EMBL/GenBank/DDBJ whole genome shotgun (WGS) entry which is preliminary data.</text>
</comment>
<proteinExistence type="predicted"/>
<protein>
    <recommendedName>
        <fullName evidence="4">DUF1440 domain-containing protein</fullName>
    </recommendedName>
</protein>
<feature type="transmembrane region" description="Helical" evidence="1">
    <location>
        <begin position="12"/>
        <end position="36"/>
    </location>
</feature>
<name>A0ABS3YIL6_9BACT</name>
<reference evidence="3" key="1">
    <citation type="submission" date="2021-03" db="EMBL/GenBank/DDBJ databases">
        <title>Assistant Professor.</title>
        <authorList>
            <person name="Huq M.A."/>
        </authorList>
    </citation>
    <scope>NUCLEOTIDE SEQUENCE [LARGE SCALE GENOMIC DNA]</scope>
    <source>
        <strain evidence="3">MAH-28</strain>
    </source>
</reference>
<accession>A0ABS3YIL6</accession>
<evidence type="ECO:0000313" key="2">
    <source>
        <dbReference type="EMBL" id="MBO9154535.1"/>
    </source>
</evidence>
<dbReference type="RefSeq" id="WP_209147653.1">
    <property type="nucleotide sequence ID" value="NZ_JAGHKP010000004.1"/>
</dbReference>